<evidence type="ECO:0000256" key="1">
    <source>
        <dbReference type="ARBA" id="ARBA00022679"/>
    </source>
</evidence>
<proteinExistence type="predicted"/>
<sequence length="226" mass="24539">MSKTILPEGATKWVHHFGRGIGKFIVRPAFRVKLHGVERVPRDGALVVIANHSTMAEPQLLFGMLPRPSVFLVKAELFEAAGGLVGRFFRRLGQIPVKRGEVDRKPLVTAVGVLKDGGLVGVFPEGTRGTGDVANAERGAAWLVRATGATVLPVATRGTLRPEGSGRRFRPRVDIMFGEPVTPEIGKGRTGLEEGTELLRGELAALVKTLDEWRAENGFDAPRRHK</sequence>
<evidence type="ECO:0000313" key="5">
    <source>
        <dbReference type="Proteomes" id="UP001501116"/>
    </source>
</evidence>
<dbReference type="EMBL" id="BAAANN010000012">
    <property type="protein sequence ID" value="GAA1959798.1"/>
    <property type="molecule type" value="Genomic_DNA"/>
</dbReference>
<dbReference type="SUPFAM" id="SSF69593">
    <property type="entry name" value="Glycerol-3-phosphate (1)-acyltransferase"/>
    <property type="match status" value="1"/>
</dbReference>
<feature type="domain" description="Phospholipid/glycerol acyltransferase" evidence="3">
    <location>
        <begin position="46"/>
        <end position="159"/>
    </location>
</feature>
<keyword evidence="1" id="KW-0808">Transferase</keyword>
<dbReference type="PANTHER" id="PTHR10434:SF11">
    <property type="entry name" value="1-ACYL-SN-GLYCEROL-3-PHOSPHATE ACYLTRANSFERASE"/>
    <property type="match status" value="1"/>
</dbReference>
<gene>
    <name evidence="4" type="ORF">GCM10009754_32870</name>
</gene>
<dbReference type="RefSeq" id="WP_344418616.1">
    <property type="nucleotide sequence ID" value="NZ_BAAANN010000012.1"/>
</dbReference>
<dbReference type="CDD" id="cd07989">
    <property type="entry name" value="LPLAT_AGPAT-like"/>
    <property type="match status" value="1"/>
</dbReference>
<dbReference type="Pfam" id="PF01553">
    <property type="entry name" value="Acyltransferase"/>
    <property type="match status" value="1"/>
</dbReference>
<accession>A0ABN2QXI6</accession>
<dbReference type="Proteomes" id="UP001501116">
    <property type="component" value="Unassembled WGS sequence"/>
</dbReference>
<dbReference type="InterPro" id="IPR002123">
    <property type="entry name" value="Plipid/glycerol_acylTrfase"/>
</dbReference>
<dbReference type="SMART" id="SM00563">
    <property type="entry name" value="PlsC"/>
    <property type="match status" value="1"/>
</dbReference>
<evidence type="ECO:0000259" key="3">
    <source>
        <dbReference type="SMART" id="SM00563"/>
    </source>
</evidence>
<organism evidence="4 5">
    <name type="scientific">Amycolatopsis minnesotensis</name>
    <dbReference type="NCBI Taxonomy" id="337894"/>
    <lineage>
        <taxon>Bacteria</taxon>
        <taxon>Bacillati</taxon>
        <taxon>Actinomycetota</taxon>
        <taxon>Actinomycetes</taxon>
        <taxon>Pseudonocardiales</taxon>
        <taxon>Pseudonocardiaceae</taxon>
        <taxon>Amycolatopsis</taxon>
    </lineage>
</organism>
<keyword evidence="2 4" id="KW-0012">Acyltransferase</keyword>
<evidence type="ECO:0000256" key="2">
    <source>
        <dbReference type="ARBA" id="ARBA00023315"/>
    </source>
</evidence>
<reference evidence="4 5" key="1">
    <citation type="journal article" date="2019" name="Int. J. Syst. Evol. Microbiol.">
        <title>The Global Catalogue of Microorganisms (GCM) 10K type strain sequencing project: providing services to taxonomists for standard genome sequencing and annotation.</title>
        <authorList>
            <consortium name="The Broad Institute Genomics Platform"/>
            <consortium name="The Broad Institute Genome Sequencing Center for Infectious Disease"/>
            <person name="Wu L."/>
            <person name="Ma J."/>
        </authorList>
    </citation>
    <scope>NUCLEOTIDE SEQUENCE [LARGE SCALE GENOMIC DNA]</scope>
    <source>
        <strain evidence="4 5">JCM 14545</strain>
    </source>
</reference>
<comment type="caution">
    <text evidence="4">The sequence shown here is derived from an EMBL/GenBank/DDBJ whole genome shotgun (WGS) entry which is preliminary data.</text>
</comment>
<name>A0ABN2QXI6_9PSEU</name>
<dbReference type="GO" id="GO:0016746">
    <property type="term" value="F:acyltransferase activity"/>
    <property type="evidence" value="ECO:0007669"/>
    <property type="project" value="UniProtKB-KW"/>
</dbReference>
<keyword evidence="5" id="KW-1185">Reference proteome</keyword>
<dbReference type="PANTHER" id="PTHR10434">
    <property type="entry name" value="1-ACYL-SN-GLYCEROL-3-PHOSPHATE ACYLTRANSFERASE"/>
    <property type="match status" value="1"/>
</dbReference>
<protein>
    <submittedName>
        <fullName evidence="4">Lysophospholipid acyltransferase family protein</fullName>
    </submittedName>
</protein>
<evidence type="ECO:0000313" key="4">
    <source>
        <dbReference type="EMBL" id="GAA1959798.1"/>
    </source>
</evidence>